<sequence length="154" mass="17141">MLFLLFFLVGTAGAITDAKTNCSFSFSSLIIDGSVSFDTVHRATFANCYFSWEDWFNASLGAFRPVDVNGMFQKCNGISASDFDNCVSGFILRYGALYTPDGTHVSYEPQEGECFGQLKFVSSVIWFITDHVANEICCSHRTNINPLVPKIERD</sequence>
<accession>A0A481S169</accession>
<evidence type="ECO:0000313" key="1">
    <source>
        <dbReference type="EMBL" id="QBG64651.1"/>
    </source>
</evidence>
<reference evidence="1" key="1">
    <citation type="journal article" date="2019" name="Viruses">
        <title>Shared Common Ancestry of Rodent Alphacoronaviruses Sampled Globally.</title>
        <authorList>
            <person name="Tsoleridis T."/>
            <person name="Chappell J.G."/>
            <person name="Onianwa O."/>
            <person name="Marston D.A."/>
            <person name="Fooks A.R."/>
            <person name="Monchatre-Leroy E."/>
            <person name="Umhang G."/>
            <person name="Muller M.A."/>
            <person name="Drexler J.F."/>
            <person name="Drosten C."/>
            <person name="Tarlinton R.E."/>
            <person name="McClure C.P."/>
            <person name="Holmes E.C."/>
            <person name="Ball J.K."/>
        </authorList>
    </citation>
    <scope>NUCLEOTIDE SEQUENCE</scope>
    <source>
        <strain evidence="1">UKMa1</strain>
    </source>
</reference>
<name>A0A481S169_9ALPC</name>
<organism evidence="1">
    <name type="scientific">Alphacoronavirus UKMa1</name>
    <dbReference type="NCBI Taxonomy" id="2520503"/>
    <lineage>
        <taxon>Viruses</taxon>
        <taxon>Riboviria</taxon>
        <taxon>Orthornavirae</taxon>
        <taxon>Pisuviricota</taxon>
        <taxon>Pisoniviricetes</taxon>
        <taxon>Nidovirales</taxon>
        <taxon>Cornidovirineae</taxon>
        <taxon>Coronaviridae</taxon>
        <taxon>Orthocoronavirinae</taxon>
        <taxon>Alphacoronavirus</taxon>
        <taxon>Luchacovirus</taxon>
    </lineage>
</organism>
<dbReference type="EMBL" id="MK249069">
    <property type="protein sequence ID" value="QBG64651.1"/>
    <property type="molecule type" value="Genomic_RNA"/>
</dbReference>
<protein>
    <submittedName>
        <fullName evidence="1">NS7a</fullName>
    </submittedName>
</protein>
<proteinExistence type="predicted"/>